<dbReference type="GO" id="GO:0140114">
    <property type="term" value="P:cellular detoxification of fluoride"/>
    <property type="evidence" value="ECO:0007669"/>
    <property type="project" value="UniProtKB-UniRule"/>
</dbReference>
<keyword evidence="11" id="KW-0813">Transport</keyword>
<comment type="activity regulation">
    <text evidence="11">Na(+) is not transported, but it plays an essential structural role and its presence is essential for fluoride channel function.</text>
</comment>
<dbReference type="GO" id="GO:0046872">
    <property type="term" value="F:metal ion binding"/>
    <property type="evidence" value="ECO:0007669"/>
    <property type="project" value="UniProtKB-KW"/>
</dbReference>
<comment type="subcellular location">
    <subcellularLocation>
        <location evidence="1 11">Cell membrane</location>
        <topology evidence="1 11">Multi-pass membrane protein</topology>
    </subcellularLocation>
</comment>
<dbReference type="EMBL" id="CP066681">
    <property type="protein sequence ID" value="QQG36175.1"/>
    <property type="molecule type" value="Genomic_DNA"/>
</dbReference>
<feature type="binding site" evidence="11">
    <location>
        <position position="75"/>
    </location>
    <ligand>
        <name>Na(+)</name>
        <dbReference type="ChEBI" id="CHEBI:29101"/>
        <note>structural</note>
    </ligand>
</feature>
<evidence type="ECO:0000256" key="6">
    <source>
        <dbReference type="ARBA" id="ARBA00023065"/>
    </source>
</evidence>
<gene>
    <name evidence="11 12" type="primary">crcB</name>
    <name evidence="11" type="synonym">fluC</name>
    <name evidence="12" type="ORF">HYS17_11915</name>
</gene>
<dbReference type="HAMAP" id="MF_00454">
    <property type="entry name" value="FluC"/>
    <property type="match status" value="1"/>
</dbReference>
<accession>A0A7T5UH90</accession>
<evidence type="ECO:0000313" key="12">
    <source>
        <dbReference type="EMBL" id="QQG36175.1"/>
    </source>
</evidence>
<evidence type="ECO:0000256" key="3">
    <source>
        <dbReference type="ARBA" id="ARBA00022519"/>
    </source>
</evidence>
<evidence type="ECO:0000256" key="4">
    <source>
        <dbReference type="ARBA" id="ARBA00022692"/>
    </source>
</evidence>
<dbReference type="Pfam" id="PF02537">
    <property type="entry name" value="CRCB"/>
    <property type="match status" value="1"/>
</dbReference>
<evidence type="ECO:0000256" key="5">
    <source>
        <dbReference type="ARBA" id="ARBA00022989"/>
    </source>
</evidence>
<keyword evidence="7 11" id="KW-0472">Membrane</keyword>
<proteinExistence type="inferred from homology"/>
<keyword evidence="3" id="KW-0997">Cell inner membrane</keyword>
<keyword evidence="11" id="KW-0915">Sodium</keyword>
<dbReference type="PANTHER" id="PTHR28259">
    <property type="entry name" value="FLUORIDE EXPORT PROTEIN 1-RELATED"/>
    <property type="match status" value="1"/>
</dbReference>
<dbReference type="InterPro" id="IPR003691">
    <property type="entry name" value="FluC"/>
</dbReference>
<keyword evidence="5 11" id="KW-1133">Transmembrane helix</keyword>
<protein>
    <recommendedName>
        <fullName evidence="11">Fluoride-specific ion channel FluC</fullName>
    </recommendedName>
</protein>
<sequence length="123" mass="12830">MINLVAIAAGGAIGALLRHGVNHFSAGASFPWGTMVVNIGGSLAMGLLIGMFALFLDVPPVLRAFMTVGLLGAFTTFSTFSMDAILLLEKGRFLEGTFYILGSVGLSLLAMVLGLIIARMIPL</sequence>
<evidence type="ECO:0000256" key="11">
    <source>
        <dbReference type="HAMAP-Rule" id="MF_00454"/>
    </source>
</evidence>
<keyword evidence="6 11" id="KW-0406">Ion transport</keyword>
<keyword evidence="8 11" id="KW-0407">Ion channel</keyword>
<feature type="transmembrane region" description="Helical" evidence="11">
    <location>
        <begin position="68"/>
        <end position="86"/>
    </location>
</feature>
<feature type="transmembrane region" description="Helical" evidence="11">
    <location>
        <begin position="30"/>
        <end position="56"/>
    </location>
</feature>
<keyword evidence="4 11" id="KW-0812">Transmembrane</keyword>
<dbReference type="GO" id="GO:0062054">
    <property type="term" value="F:fluoride channel activity"/>
    <property type="evidence" value="ECO:0007669"/>
    <property type="project" value="UniProtKB-UniRule"/>
</dbReference>
<name>A0A7T5UH90_9BACT</name>
<evidence type="ECO:0000256" key="9">
    <source>
        <dbReference type="ARBA" id="ARBA00035120"/>
    </source>
</evidence>
<dbReference type="NCBIfam" id="TIGR00494">
    <property type="entry name" value="crcB"/>
    <property type="match status" value="1"/>
</dbReference>
<evidence type="ECO:0000256" key="10">
    <source>
        <dbReference type="ARBA" id="ARBA00035585"/>
    </source>
</evidence>
<reference evidence="12 13" key="1">
    <citation type="submission" date="2020-07" db="EMBL/GenBank/DDBJ databases">
        <title>Huge and variable diversity of episymbiotic CPR bacteria and DPANN archaea in groundwater ecosystems.</title>
        <authorList>
            <person name="He C.Y."/>
            <person name="Keren R."/>
            <person name="Whittaker M."/>
            <person name="Farag I.F."/>
            <person name="Doudna J."/>
            <person name="Cate J.H.D."/>
            <person name="Banfield J.F."/>
        </authorList>
    </citation>
    <scope>NUCLEOTIDE SEQUENCE [LARGE SCALE GENOMIC DNA]</scope>
    <source>
        <strain evidence="12">NC_groundwater_70_Ag_B-0.1um_54_66</strain>
    </source>
</reference>
<keyword evidence="2 11" id="KW-1003">Cell membrane</keyword>
<dbReference type="GO" id="GO:0005886">
    <property type="term" value="C:plasma membrane"/>
    <property type="evidence" value="ECO:0007669"/>
    <property type="project" value="UniProtKB-SubCell"/>
</dbReference>
<evidence type="ECO:0000256" key="2">
    <source>
        <dbReference type="ARBA" id="ARBA00022475"/>
    </source>
</evidence>
<comment type="function">
    <text evidence="11">Fluoride-specific ion channel. Important for reducing fluoride concentration in the cell, thus reducing its toxicity.</text>
</comment>
<evidence type="ECO:0000256" key="8">
    <source>
        <dbReference type="ARBA" id="ARBA00023303"/>
    </source>
</evidence>
<comment type="similarity">
    <text evidence="9 11">Belongs to the fluoride channel Fluc/FEX (TC 1.A.43) family.</text>
</comment>
<comment type="catalytic activity">
    <reaction evidence="10">
        <text>fluoride(in) = fluoride(out)</text>
        <dbReference type="Rhea" id="RHEA:76159"/>
        <dbReference type="ChEBI" id="CHEBI:17051"/>
    </reaction>
    <physiologicalReaction direction="left-to-right" evidence="10">
        <dbReference type="Rhea" id="RHEA:76160"/>
    </physiologicalReaction>
</comment>
<feature type="transmembrane region" description="Helical" evidence="11">
    <location>
        <begin position="98"/>
        <end position="118"/>
    </location>
</feature>
<evidence type="ECO:0000256" key="1">
    <source>
        <dbReference type="ARBA" id="ARBA00004651"/>
    </source>
</evidence>
<dbReference type="Proteomes" id="UP000595362">
    <property type="component" value="Chromosome"/>
</dbReference>
<dbReference type="AlphaFoldDB" id="A0A7T5UH90"/>
<organism evidence="12 13">
    <name type="scientific">Micavibrio aeruginosavorus</name>
    <dbReference type="NCBI Taxonomy" id="349221"/>
    <lineage>
        <taxon>Bacteria</taxon>
        <taxon>Pseudomonadati</taxon>
        <taxon>Bdellovibrionota</taxon>
        <taxon>Bdellovibrionia</taxon>
        <taxon>Bdellovibrionales</taxon>
        <taxon>Pseudobdellovibrionaceae</taxon>
        <taxon>Micavibrio</taxon>
    </lineage>
</organism>
<evidence type="ECO:0000256" key="7">
    <source>
        <dbReference type="ARBA" id="ARBA00023136"/>
    </source>
</evidence>
<feature type="binding site" evidence="11">
    <location>
        <position position="72"/>
    </location>
    <ligand>
        <name>Na(+)</name>
        <dbReference type="ChEBI" id="CHEBI:29101"/>
        <note>structural</note>
    </ligand>
</feature>
<dbReference type="PANTHER" id="PTHR28259:SF1">
    <property type="entry name" value="FLUORIDE EXPORT PROTEIN 1-RELATED"/>
    <property type="match status" value="1"/>
</dbReference>
<evidence type="ECO:0000313" key="13">
    <source>
        <dbReference type="Proteomes" id="UP000595362"/>
    </source>
</evidence>
<keyword evidence="11" id="KW-0479">Metal-binding</keyword>